<evidence type="ECO:0000256" key="10">
    <source>
        <dbReference type="ARBA" id="ARBA00022989"/>
    </source>
</evidence>
<dbReference type="CTD" id="4539"/>
<dbReference type="GO" id="GO:0016651">
    <property type="term" value="F:oxidoreductase activity, acting on NAD(P)H"/>
    <property type="evidence" value="ECO:0007669"/>
    <property type="project" value="InterPro"/>
</dbReference>
<comment type="similarity">
    <text evidence="2 16">Belongs to the complex I subunit 4L family.</text>
</comment>
<keyword evidence="6 16" id="KW-0679">Respiratory chain</keyword>
<dbReference type="GO" id="GO:0030964">
    <property type="term" value="C:NADH dehydrogenase complex"/>
    <property type="evidence" value="ECO:0007669"/>
    <property type="project" value="TreeGrafter"/>
</dbReference>
<dbReference type="EMBL" id="KX096886">
    <property type="protein sequence ID" value="ARF02899.1"/>
    <property type="molecule type" value="Genomic_DNA"/>
</dbReference>
<gene>
    <name evidence="17" type="primary">ND4L</name>
</gene>
<dbReference type="Gene3D" id="1.10.287.3510">
    <property type="match status" value="1"/>
</dbReference>
<keyword evidence="13 16" id="KW-0496">Mitochondrion</keyword>
<dbReference type="AlphaFoldDB" id="A0A1W5T113"/>
<dbReference type="RefSeq" id="YP_009364256.1">
    <property type="nucleotide sequence ID" value="NC_034656.1"/>
</dbReference>
<evidence type="ECO:0000256" key="1">
    <source>
        <dbReference type="ARBA" id="ARBA00004225"/>
    </source>
</evidence>
<dbReference type="PANTHER" id="PTHR11434:SF0">
    <property type="entry name" value="NADH-UBIQUINONE OXIDOREDUCTASE CHAIN 4L"/>
    <property type="match status" value="1"/>
</dbReference>
<reference evidence="17" key="1">
    <citation type="submission" date="2016-04" db="EMBL/GenBank/DDBJ databases">
        <title>The complete mitochondrial genome of the Korean endemic millipede species Anaulaciulus koreanus (Verhoeff, 1937), with notes on the phylogeny of Diplopoda.</title>
        <authorList>
            <person name="Woo H.J."/>
            <person name="Jang K.H."/>
            <person name="Nguyen A.D."/>
            <person name="Choi E.H."/>
            <person name="Ryu S.H."/>
            <person name="Hwang U.W."/>
        </authorList>
    </citation>
    <scope>NUCLEOTIDE SEQUENCE</scope>
</reference>
<comment type="function">
    <text evidence="16">Core subunit of the mitochondrial membrane respiratory chain NADH dehydrogenase (Complex I) which catalyzes electron transfer from NADH through the respiratory chain, using ubiquinone as an electron acceptor.</text>
</comment>
<protein>
    <recommendedName>
        <fullName evidence="4 16">NADH-ubiquinone oxidoreductase chain 4L</fullName>
        <ecNumber evidence="3 16">7.1.1.2</ecNumber>
    </recommendedName>
</protein>
<evidence type="ECO:0000256" key="12">
    <source>
        <dbReference type="ARBA" id="ARBA00023075"/>
    </source>
</evidence>
<keyword evidence="16" id="KW-0999">Mitochondrion inner membrane</keyword>
<geneLocation type="mitochondrion" evidence="17"/>
<dbReference type="GO" id="GO:0005743">
    <property type="term" value="C:mitochondrial inner membrane"/>
    <property type="evidence" value="ECO:0007669"/>
    <property type="project" value="UniProtKB-SubCell"/>
</dbReference>
<evidence type="ECO:0000313" key="17">
    <source>
        <dbReference type="EMBL" id="ARF02899.1"/>
    </source>
</evidence>
<keyword evidence="5 16" id="KW-0813">Transport</keyword>
<comment type="subcellular location">
    <subcellularLocation>
        <location evidence="16">Mitochondrion inner membrane</location>
        <topology evidence="16">Multi-pass membrane protein</topology>
    </subcellularLocation>
    <subcellularLocation>
        <location evidence="1">Mitochondrion membrane</location>
        <topology evidence="1">Multi-pass membrane protein</topology>
    </subcellularLocation>
</comment>
<evidence type="ECO:0000256" key="13">
    <source>
        <dbReference type="ARBA" id="ARBA00023128"/>
    </source>
</evidence>
<dbReference type="GeneID" id="32880409"/>
<dbReference type="PANTHER" id="PTHR11434">
    <property type="entry name" value="NADH-UBIQUINONE OXIDOREDUCTASE SUBUNIT ND4L"/>
    <property type="match status" value="1"/>
</dbReference>
<keyword evidence="11 16" id="KW-0520">NAD</keyword>
<evidence type="ECO:0000256" key="15">
    <source>
        <dbReference type="ARBA" id="ARBA00049551"/>
    </source>
</evidence>
<keyword evidence="10 16" id="KW-1133">Transmembrane helix</keyword>
<feature type="transmembrane region" description="Helical" evidence="16">
    <location>
        <begin position="25"/>
        <end position="42"/>
    </location>
</feature>
<keyword evidence="7 16" id="KW-0812">Transmembrane</keyword>
<comment type="catalytic activity">
    <reaction evidence="15 16">
        <text>a ubiquinone + NADH + 5 H(+)(in) = a ubiquinol + NAD(+) + 4 H(+)(out)</text>
        <dbReference type="Rhea" id="RHEA:29091"/>
        <dbReference type="Rhea" id="RHEA-COMP:9565"/>
        <dbReference type="Rhea" id="RHEA-COMP:9566"/>
        <dbReference type="ChEBI" id="CHEBI:15378"/>
        <dbReference type="ChEBI" id="CHEBI:16389"/>
        <dbReference type="ChEBI" id="CHEBI:17976"/>
        <dbReference type="ChEBI" id="CHEBI:57540"/>
        <dbReference type="ChEBI" id="CHEBI:57945"/>
        <dbReference type="EC" id="7.1.1.2"/>
    </reaction>
</comment>
<evidence type="ECO:0000256" key="9">
    <source>
        <dbReference type="ARBA" id="ARBA00022982"/>
    </source>
</evidence>
<name>A0A1W5T113_9MYRI</name>
<evidence type="ECO:0000256" key="2">
    <source>
        <dbReference type="ARBA" id="ARBA00010519"/>
    </source>
</evidence>
<keyword evidence="12 16" id="KW-0830">Ubiquinone</keyword>
<feature type="transmembrane region" description="Helical" evidence="16">
    <location>
        <begin position="54"/>
        <end position="79"/>
    </location>
</feature>
<evidence type="ECO:0000256" key="6">
    <source>
        <dbReference type="ARBA" id="ARBA00022660"/>
    </source>
</evidence>
<accession>A0A1W5T113</accession>
<proteinExistence type="inferred from homology"/>
<dbReference type="Pfam" id="PF00420">
    <property type="entry name" value="Oxidored_q2"/>
    <property type="match status" value="1"/>
</dbReference>
<sequence length="92" mass="10525">MMLIGLCVFFVGFWSLTSYRKSMLVMLLSIEYMVLGISLMLIQMMKLMADQFILLYFFVFVVCEGALGLSLIVVLIRAYGTDLILNMNMTKC</sequence>
<keyword evidence="14 16" id="KW-0472">Membrane</keyword>
<evidence type="ECO:0000256" key="5">
    <source>
        <dbReference type="ARBA" id="ARBA00022448"/>
    </source>
</evidence>
<dbReference type="GO" id="GO:0042773">
    <property type="term" value="P:ATP synthesis coupled electron transport"/>
    <property type="evidence" value="ECO:0007669"/>
    <property type="project" value="UniProtKB-UniRule"/>
</dbReference>
<evidence type="ECO:0000256" key="4">
    <source>
        <dbReference type="ARBA" id="ARBA00016612"/>
    </source>
</evidence>
<dbReference type="EC" id="7.1.1.2" evidence="3 16"/>
<evidence type="ECO:0000256" key="11">
    <source>
        <dbReference type="ARBA" id="ARBA00023027"/>
    </source>
</evidence>
<dbReference type="GO" id="GO:0008137">
    <property type="term" value="F:NADH dehydrogenase (ubiquinone) activity"/>
    <property type="evidence" value="ECO:0007669"/>
    <property type="project" value="UniProtKB-EC"/>
</dbReference>
<evidence type="ECO:0000256" key="16">
    <source>
        <dbReference type="RuleBase" id="RU004419"/>
    </source>
</evidence>
<evidence type="ECO:0000256" key="7">
    <source>
        <dbReference type="ARBA" id="ARBA00022692"/>
    </source>
</evidence>
<evidence type="ECO:0000256" key="3">
    <source>
        <dbReference type="ARBA" id="ARBA00012944"/>
    </source>
</evidence>
<keyword evidence="8 16" id="KW-1278">Translocase</keyword>
<dbReference type="InterPro" id="IPR039428">
    <property type="entry name" value="NUOK/Mnh_C1-like"/>
</dbReference>
<dbReference type="InterPro" id="IPR001133">
    <property type="entry name" value="NADH_UbQ_OxRdtase_chain4L/K"/>
</dbReference>
<evidence type="ECO:0000256" key="14">
    <source>
        <dbReference type="ARBA" id="ARBA00023136"/>
    </source>
</evidence>
<organism evidence="17">
    <name type="scientific">Anaulaciulus koreanus</name>
    <dbReference type="NCBI Taxonomy" id="1977246"/>
    <lineage>
        <taxon>Eukaryota</taxon>
        <taxon>Metazoa</taxon>
        <taxon>Ecdysozoa</taxon>
        <taxon>Arthropoda</taxon>
        <taxon>Myriapoda</taxon>
        <taxon>Diplopoda</taxon>
        <taxon>Helminthomorpha</taxon>
        <taxon>Julida</taxon>
        <taxon>Julidae</taxon>
        <taxon>Anaulaciulus</taxon>
    </lineage>
</organism>
<evidence type="ECO:0000256" key="8">
    <source>
        <dbReference type="ARBA" id="ARBA00022967"/>
    </source>
</evidence>
<keyword evidence="9 16" id="KW-0249">Electron transport</keyword>